<reference evidence="2" key="2">
    <citation type="submission" date="2020-10" db="UniProtKB">
        <authorList>
            <consortium name="WormBaseParasite"/>
        </authorList>
    </citation>
    <scope>IDENTIFICATION</scope>
</reference>
<protein>
    <submittedName>
        <fullName evidence="2">Glutamine amidotransferase type-2 domain-containing protein</fullName>
    </submittedName>
</protein>
<evidence type="ECO:0000313" key="1">
    <source>
        <dbReference type="Proteomes" id="UP000492821"/>
    </source>
</evidence>
<proteinExistence type="predicted"/>
<dbReference type="Proteomes" id="UP000492821">
    <property type="component" value="Unassembled WGS sequence"/>
</dbReference>
<accession>A0A7E4WA24</accession>
<keyword evidence="1" id="KW-1185">Reference proteome</keyword>
<reference evidence="1" key="1">
    <citation type="journal article" date="2013" name="Genetics">
        <title>The draft genome and transcriptome of Panagrellus redivivus are shaped by the harsh demands of a free-living lifestyle.</title>
        <authorList>
            <person name="Srinivasan J."/>
            <person name="Dillman A.R."/>
            <person name="Macchietto M.G."/>
            <person name="Heikkinen L."/>
            <person name="Lakso M."/>
            <person name="Fracchia K.M."/>
            <person name="Antoshechkin I."/>
            <person name="Mortazavi A."/>
            <person name="Wong G."/>
            <person name="Sternberg P.W."/>
        </authorList>
    </citation>
    <scope>NUCLEOTIDE SEQUENCE [LARGE SCALE GENOMIC DNA]</scope>
    <source>
        <strain evidence="1">MT8872</strain>
    </source>
</reference>
<sequence>MNDFADENRYSVLDDVDMDGTSKLSTIQQKYEHVFNKYYFDGAKTCELLEKFLVYQYWPSYPDTSSITTVQQYVDNVPIPVPTETEGKYKFGYHIPNSGFVQTGKRTLKSSIVEVVDKTVTICSDKDYKNAIIVIYDGIAVDGVIIGSCIYNRYQFLPPRHGDRLANARMAINTVYGRECLLEVNYDALGATFKLFRNGKVKYYSGDKRVPEQTFSPKGHQIEKIKDETHHSAYQKFMLMPFTPNEMNYVEYI</sequence>
<name>A0A7E4WA24_PANRE</name>
<organism evidence="1 2">
    <name type="scientific">Panagrellus redivivus</name>
    <name type="common">Microworm</name>
    <dbReference type="NCBI Taxonomy" id="6233"/>
    <lineage>
        <taxon>Eukaryota</taxon>
        <taxon>Metazoa</taxon>
        <taxon>Ecdysozoa</taxon>
        <taxon>Nematoda</taxon>
        <taxon>Chromadorea</taxon>
        <taxon>Rhabditida</taxon>
        <taxon>Tylenchina</taxon>
        <taxon>Panagrolaimomorpha</taxon>
        <taxon>Panagrolaimoidea</taxon>
        <taxon>Panagrolaimidae</taxon>
        <taxon>Panagrellus</taxon>
    </lineage>
</organism>
<evidence type="ECO:0000313" key="2">
    <source>
        <dbReference type="WBParaSite" id="Pan_g8081.t1"/>
    </source>
</evidence>
<dbReference type="AlphaFoldDB" id="A0A7E4WA24"/>
<dbReference type="WBParaSite" id="Pan_g8081.t1">
    <property type="protein sequence ID" value="Pan_g8081.t1"/>
    <property type="gene ID" value="Pan_g8081"/>
</dbReference>